<protein>
    <submittedName>
        <fullName evidence="1">Putative glycosyltransferase</fullName>
    </submittedName>
</protein>
<reference evidence="1" key="4">
    <citation type="journal article" date="2008" name="Carbohydr. Res.">
        <title>S-layer nanoglycobiology of bacteria.</title>
        <authorList>
            <person name="Messner P."/>
            <person name="Steiner K."/>
            <person name="Zarschler K."/>
            <person name="Schaffer C."/>
        </authorList>
    </citation>
    <scope>NUCLEOTIDE SEQUENCE</scope>
    <source>
        <strain evidence="1">DSM 10155/G+</strain>
    </source>
</reference>
<gene>
    <name evidence="1" type="primary">wsdF</name>
</gene>
<dbReference type="SUPFAM" id="SSF53756">
    <property type="entry name" value="UDP-Glycosyltransferase/glycogen phosphorylase"/>
    <property type="match status" value="1"/>
</dbReference>
<accession>Q9AGY9</accession>
<reference evidence="1" key="1">
    <citation type="journal article" date="2001" name="J. Biol. Chem.">
        <title>Biosynthesis of nucleotide-activated D-glycero-D-manno-heptose.</title>
        <authorList>
            <person name="Kneidinger B."/>
            <person name="Graninger M."/>
            <person name="Puchberger M."/>
            <person name="Kosma P."/>
            <person name="Messner P."/>
        </authorList>
    </citation>
    <scope>NUCLEOTIDE SEQUENCE</scope>
    <source>
        <strain evidence="1">DSM 10155/G+</strain>
    </source>
</reference>
<dbReference type="Gene3D" id="3.40.50.2000">
    <property type="entry name" value="Glycogen Phosphorylase B"/>
    <property type="match status" value="1"/>
</dbReference>
<sequence>MRKHGYKVVYQPKSVVVHFEGISHGTDVNSGVKSYQVKNREKFIEKWKDVLEKEHFKNAQHVFWARDKSRYKKTIVVIDHYVPHYDKDAGSRTTYQYLMLFVRMGFNVKFIGDNFYKHEPYTTRLEQAGIEVLYGNWYAKHIEDWFKQNSAYIDYVYLNRPHISIKYIDMIKKLTQAKVIYYGHDLHYLREMREYELTKQPELLKSIDRWKEIEHALISKSDVIYYPSQIEIEEIKKVNAQVNAKAIPAYIFDDVHFNSSSDFNSRKDLLFVGGFGHKPNIDAVLWFTQEIFPLILEKVPGIKFYIVGSNPPNEVQSLRSENIVVTGFVTDEQLKKYYSDCRIVVVPLRYGAGIKGKVVEAMYHGVPVITTSVGAEGLGGVEEILTVVDEPLAFAQKIVELYSDTAKLEDKAKHSYLYVKNHFSSENAKQTIQDDIKL</sequence>
<dbReference type="EMBL" id="AF324836">
    <property type="protein sequence ID" value="AAK27849.1"/>
    <property type="molecule type" value="Genomic_DNA"/>
</dbReference>
<dbReference type="CDD" id="cd03801">
    <property type="entry name" value="GT4_PimA-like"/>
    <property type="match status" value="1"/>
</dbReference>
<dbReference type="PANTHER" id="PTHR12526">
    <property type="entry name" value="GLYCOSYLTRANSFERASE"/>
    <property type="match status" value="1"/>
</dbReference>
<dbReference type="PANTHER" id="PTHR12526:SF584">
    <property type="entry name" value="GLYCOSYLTRANSFERASE"/>
    <property type="match status" value="1"/>
</dbReference>
<dbReference type="GO" id="GO:0016740">
    <property type="term" value="F:transferase activity"/>
    <property type="evidence" value="ECO:0007669"/>
    <property type="project" value="UniProtKB-KW"/>
</dbReference>
<organism evidence="1">
    <name type="scientific">Aneurinibacillus thermoaerophilus</name>
    <dbReference type="NCBI Taxonomy" id="143495"/>
    <lineage>
        <taxon>Bacteria</taxon>
        <taxon>Bacillati</taxon>
        <taxon>Bacillota</taxon>
        <taxon>Bacilli</taxon>
        <taxon>Bacillales</taxon>
        <taxon>Paenibacillaceae</taxon>
        <taxon>Aneurinibacillus group</taxon>
        <taxon>Aneurinibacillus</taxon>
    </lineage>
</organism>
<proteinExistence type="predicted"/>
<evidence type="ECO:0000313" key="1">
    <source>
        <dbReference type="EMBL" id="AAK27849.1"/>
    </source>
</evidence>
<dbReference type="CAZy" id="GT4">
    <property type="family name" value="Glycosyltransferase Family 4"/>
</dbReference>
<name>Q9AGY9_ANETH</name>
<dbReference type="Pfam" id="PF13692">
    <property type="entry name" value="Glyco_trans_1_4"/>
    <property type="match status" value="1"/>
</dbReference>
<reference evidence="1" key="2">
    <citation type="journal article" date="2004" name="Glycobiology">
        <title>Surface-layer glycoproteins: an example for the diversity of bacterial glycosylation with promising impacts on nanobiotechnology.</title>
        <authorList>
            <person name="Schaffer C."/>
            <person name="Messner P."/>
        </authorList>
    </citation>
    <scope>NUCLEOTIDE SEQUENCE</scope>
    <source>
        <strain evidence="1">DSM 10155/G+</strain>
    </source>
</reference>
<keyword evidence="1" id="KW-0808">Transferase</keyword>
<reference evidence="1" key="3">
    <citation type="journal article" date="2004" name="Glycoconj. J.">
        <title>Genetic organization of chromosomal S-layer glycan biosynthesis loci of Bacillaceae.</title>
        <authorList>
            <person name="Novotny R."/>
            <person name="Pfoestl A."/>
            <person name="Messner P."/>
            <person name="Schaffer C."/>
        </authorList>
    </citation>
    <scope>NUCLEOTIDE SEQUENCE</scope>
    <source>
        <strain evidence="1">DSM 10155/G+</strain>
    </source>
</reference>
<dbReference type="AlphaFoldDB" id="Q9AGY9"/>